<organism evidence="9 10">
    <name type="scientific">Zobellia uliginosa</name>
    <dbReference type="NCBI Taxonomy" id="143224"/>
    <lineage>
        <taxon>Bacteria</taxon>
        <taxon>Pseudomonadati</taxon>
        <taxon>Bacteroidota</taxon>
        <taxon>Flavobacteriia</taxon>
        <taxon>Flavobacteriales</taxon>
        <taxon>Flavobacteriaceae</taxon>
        <taxon>Zobellia</taxon>
    </lineage>
</organism>
<dbReference type="RefSeq" id="WP_076454229.1">
    <property type="nucleotide sequence ID" value="NZ_FTOB01000002.1"/>
</dbReference>
<evidence type="ECO:0000256" key="7">
    <source>
        <dbReference type="ARBA" id="ARBA00048741"/>
    </source>
</evidence>
<dbReference type="InterPro" id="IPR051786">
    <property type="entry name" value="ASN_synthetase/amidase"/>
</dbReference>
<dbReference type="EC" id="6.3.5.4" evidence="3"/>
<dbReference type="InterPro" id="IPR014729">
    <property type="entry name" value="Rossmann-like_a/b/a_fold"/>
</dbReference>
<keyword evidence="5" id="KW-0067">ATP-binding</keyword>
<dbReference type="Pfam" id="PF13537">
    <property type="entry name" value="GATase_7"/>
    <property type="match status" value="1"/>
</dbReference>
<sequence>MCGIYGTTIPYSEEQVKQKLEITAFRGPDQMGWEVYPNHKGNITFGHNRLSIIDLDPRSNQPMTFSHNVHIVFNGEIYNFKTLRQDLEKKGYSFTTTSDTEVICAAYLEYGEDCAKHLNGMFAFVIYDANKNILYGAKDRLGQKPFYYYLNGNQFEFASQISSIKLFNNNLSISKKSIQEYLTWNSIPSPNSIFNEIKKLEDGHWFTYNLINSDFKTHQYWDIDYLNNTIYKGSYKDATAELEELLTDAVKIRLVADVPVGVFLSGGVDSSLIAALATKNNNEKVKTFSVKFNEKSFDESLYAQQVADHLKTDHHVIQCDYKEGIGLIENFCDFYDEPFADSSAIPSMLLAKHTKQKVTVALSGDGGDESFLGYHRYEWVKSNKNVYKFPIFFRKIVGEMIHHVPYKNNRLKTLSQYLKLSNIEEAYVKSMTTPDVSWLKDAYDTSGLKEMKYLFHTQKNIYERVSDFDLKTYLTWDINTKVDRASMAYSLETRSPLLDYRVVELAESLPTNFKFETNNQKRILKEVLYSHVPKEVFNRPKSGFGVPLNIWFQNELKDYVLSELSYENLKKIPCINPDEVFKLVQQHMKGTWNHYAVIWKILVLRQWLSKNATGLSIQ</sequence>
<keyword evidence="10" id="KW-1185">Reference proteome</keyword>
<name>A0ABY1KMY3_9FLAO</name>
<dbReference type="Proteomes" id="UP000185728">
    <property type="component" value="Unassembled WGS sequence"/>
</dbReference>
<dbReference type="Pfam" id="PF00733">
    <property type="entry name" value="Asn_synthase"/>
    <property type="match status" value="1"/>
</dbReference>
<dbReference type="CDD" id="cd00712">
    <property type="entry name" value="AsnB"/>
    <property type="match status" value="1"/>
</dbReference>
<evidence type="ECO:0000256" key="5">
    <source>
        <dbReference type="ARBA" id="ARBA00022840"/>
    </source>
</evidence>
<keyword evidence="4" id="KW-0547">Nucleotide-binding</keyword>
<evidence type="ECO:0000256" key="3">
    <source>
        <dbReference type="ARBA" id="ARBA00012737"/>
    </source>
</evidence>
<comment type="pathway">
    <text evidence="1">Amino-acid biosynthesis; L-asparagine biosynthesis; L-asparagine from L-aspartate (L-Gln route): step 1/1.</text>
</comment>
<dbReference type="PANTHER" id="PTHR43284">
    <property type="entry name" value="ASPARAGINE SYNTHETASE (GLUTAMINE-HYDROLYZING)"/>
    <property type="match status" value="1"/>
</dbReference>
<evidence type="ECO:0000259" key="8">
    <source>
        <dbReference type="PROSITE" id="PS51278"/>
    </source>
</evidence>
<dbReference type="InterPro" id="IPR033738">
    <property type="entry name" value="AsnB_N"/>
</dbReference>
<dbReference type="PROSITE" id="PS51278">
    <property type="entry name" value="GATASE_TYPE_2"/>
    <property type="match status" value="1"/>
</dbReference>
<evidence type="ECO:0000256" key="4">
    <source>
        <dbReference type="ARBA" id="ARBA00022741"/>
    </source>
</evidence>
<reference evidence="9 10" key="1">
    <citation type="submission" date="2017-01" db="EMBL/GenBank/DDBJ databases">
        <authorList>
            <person name="Varghese N."/>
            <person name="Submissions S."/>
        </authorList>
    </citation>
    <scope>NUCLEOTIDE SEQUENCE [LARGE SCALE GENOMIC DNA]</scope>
    <source>
        <strain evidence="9 10">DSM 2061</strain>
    </source>
</reference>
<evidence type="ECO:0000256" key="2">
    <source>
        <dbReference type="ARBA" id="ARBA00005752"/>
    </source>
</evidence>
<evidence type="ECO:0000313" key="9">
    <source>
        <dbReference type="EMBL" id="SIS51199.1"/>
    </source>
</evidence>
<dbReference type="CDD" id="cd01991">
    <property type="entry name" value="Asn_synthase_B_C"/>
    <property type="match status" value="1"/>
</dbReference>
<protein>
    <recommendedName>
        <fullName evidence="3">asparagine synthase (glutamine-hydrolyzing)</fullName>
        <ecNumber evidence="3">6.3.5.4</ecNumber>
    </recommendedName>
</protein>
<comment type="similarity">
    <text evidence="2">Belongs to the asparagine synthetase family.</text>
</comment>
<dbReference type="InterPro" id="IPR017932">
    <property type="entry name" value="GATase_2_dom"/>
</dbReference>
<dbReference type="PANTHER" id="PTHR43284:SF1">
    <property type="entry name" value="ASPARAGINE SYNTHETASE"/>
    <property type="match status" value="1"/>
</dbReference>
<comment type="caution">
    <text evidence="9">The sequence shown here is derived from an EMBL/GenBank/DDBJ whole genome shotgun (WGS) entry which is preliminary data.</text>
</comment>
<dbReference type="NCBIfam" id="TIGR01536">
    <property type="entry name" value="asn_synth_AEB"/>
    <property type="match status" value="1"/>
</dbReference>
<dbReference type="Gene3D" id="3.60.20.10">
    <property type="entry name" value="Glutamine Phosphoribosylpyrophosphate, subunit 1, domain 1"/>
    <property type="match status" value="1"/>
</dbReference>
<evidence type="ECO:0000313" key="10">
    <source>
        <dbReference type="Proteomes" id="UP000185728"/>
    </source>
</evidence>
<dbReference type="SUPFAM" id="SSF52402">
    <property type="entry name" value="Adenine nucleotide alpha hydrolases-like"/>
    <property type="match status" value="1"/>
</dbReference>
<keyword evidence="6" id="KW-0315">Glutamine amidotransferase</keyword>
<accession>A0ABY1KMY3</accession>
<evidence type="ECO:0000256" key="6">
    <source>
        <dbReference type="ARBA" id="ARBA00022962"/>
    </source>
</evidence>
<gene>
    <name evidence="9" type="ORF">SAMN05421766_102496</name>
</gene>
<evidence type="ECO:0000256" key="1">
    <source>
        <dbReference type="ARBA" id="ARBA00005187"/>
    </source>
</evidence>
<dbReference type="InterPro" id="IPR029055">
    <property type="entry name" value="Ntn_hydrolases_N"/>
</dbReference>
<feature type="domain" description="Glutamine amidotransferase type-2" evidence="8">
    <location>
        <begin position="2"/>
        <end position="211"/>
    </location>
</feature>
<dbReference type="PIRSF" id="PIRSF001589">
    <property type="entry name" value="Asn_synthetase_glu-h"/>
    <property type="match status" value="1"/>
</dbReference>
<dbReference type="InterPro" id="IPR006426">
    <property type="entry name" value="Asn_synth_AEB"/>
</dbReference>
<dbReference type="EMBL" id="FTOB01000002">
    <property type="protein sequence ID" value="SIS51199.1"/>
    <property type="molecule type" value="Genomic_DNA"/>
</dbReference>
<comment type="catalytic activity">
    <reaction evidence="7">
        <text>L-aspartate + L-glutamine + ATP + H2O = L-asparagine + L-glutamate + AMP + diphosphate + H(+)</text>
        <dbReference type="Rhea" id="RHEA:12228"/>
        <dbReference type="ChEBI" id="CHEBI:15377"/>
        <dbReference type="ChEBI" id="CHEBI:15378"/>
        <dbReference type="ChEBI" id="CHEBI:29985"/>
        <dbReference type="ChEBI" id="CHEBI:29991"/>
        <dbReference type="ChEBI" id="CHEBI:30616"/>
        <dbReference type="ChEBI" id="CHEBI:33019"/>
        <dbReference type="ChEBI" id="CHEBI:58048"/>
        <dbReference type="ChEBI" id="CHEBI:58359"/>
        <dbReference type="ChEBI" id="CHEBI:456215"/>
        <dbReference type="EC" id="6.3.5.4"/>
    </reaction>
</comment>
<proteinExistence type="inferred from homology"/>
<dbReference type="Gene3D" id="3.40.50.620">
    <property type="entry name" value="HUPs"/>
    <property type="match status" value="1"/>
</dbReference>
<dbReference type="SUPFAM" id="SSF56235">
    <property type="entry name" value="N-terminal nucleophile aminohydrolases (Ntn hydrolases)"/>
    <property type="match status" value="1"/>
</dbReference>
<dbReference type="InterPro" id="IPR001962">
    <property type="entry name" value="Asn_synthase"/>
</dbReference>